<sequence length="157" mass="17300">MNCFKSSLKLTLLTLLTCGLVSPAFATPDNDNSIFAADFEGNLNSGQGFLQIKGDVTTTDDLEDFRKVLLTGRSNLRLRLEGVAPNGGRTDLLLVRDSNNNGQIDRNQGEVIGQSRDSFSHQITRQNLAAGDYFVIIRSRQFSSNKVQYQVSVDARV</sequence>
<evidence type="ECO:0008006" key="4">
    <source>
        <dbReference type="Google" id="ProtNLM"/>
    </source>
</evidence>
<dbReference type="AlphaFoldDB" id="A0A367RTG2"/>
<reference evidence="2 3" key="1">
    <citation type="submission" date="2016-04" db="EMBL/GenBank/DDBJ databases">
        <authorList>
            <person name="Evans L.H."/>
            <person name="Alamgir A."/>
            <person name="Owens N."/>
            <person name="Weber N.D."/>
            <person name="Virtaneva K."/>
            <person name="Barbian K."/>
            <person name="Babar A."/>
            <person name="Rosenke K."/>
        </authorList>
    </citation>
    <scope>NUCLEOTIDE SEQUENCE [LARGE SCALE GENOMIC DNA]</scope>
    <source>
        <strain evidence="2">NIES-2108</strain>
    </source>
</reference>
<feature type="signal peptide" evidence="1">
    <location>
        <begin position="1"/>
        <end position="26"/>
    </location>
</feature>
<dbReference type="Gene3D" id="2.60.120.380">
    <property type="match status" value="1"/>
</dbReference>
<comment type="caution">
    <text evidence="2">The sequence shown here is derived from an EMBL/GenBank/DDBJ whole genome shotgun (WGS) entry which is preliminary data.</text>
</comment>
<evidence type="ECO:0000313" key="3">
    <source>
        <dbReference type="Proteomes" id="UP000252085"/>
    </source>
</evidence>
<evidence type="ECO:0000313" key="2">
    <source>
        <dbReference type="EMBL" id="RCJ39815.1"/>
    </source>
</evidence>
<dbReference type="Proteomes" id="UP000252085">
    <property type="component" value="Unassembled WGS sequence"/>
</dbReference>
<feature type="chain" id="PRO_5017016804" description="Peptidase" evidence="1">
    <location>
        <begin position="27"/>
        <end position="157"/>
    </location>
</feature>
<name>A0A367RTG2_NOSPU</name>
<keyword evidence="1" id="KW-0732">Signal</keyword>
<organism evidence="2 3">
    <name type="scientific">Nostoc punctiforme NIES-2108</name>
    <dbReference type="NCBI Taxonomy" id="1356359"/>
    <lineage>
        <taxon>Bacteria</taxon>
        <taxon>Bacillati</taxon>
        <taxon>Cyanobacteriota</taxon>
        <taxon>Cyanophyceae</taxon>
        <taxon>Nostocales</taxon>
        <taxon>Nostocaceae</taxon>
        <taxon>Nostoc</taxon>
    </lineage>
</organism>
<proteinExistence type="predicted"/>
<protein>
    <recommendedName>
        <fullName evidence="4">Peptidase</fullName>
    </recommendedName>
</protein>
<gene>
    <name evidence="2" type="ORF">A6769_04400</name>
</gene>
<accession>A0A367RTG2</accession>
<dbReference type="EMBL" id="LXQE01000085">
    <property type="protein sequence ID" value="RCJ39815.1"/>
    <property type="molecule type" value="Genomic_DNA"/>
</dbReference>
<evidence type="ECO:0000256" key="1">
    <source>
        <dbReference type="SAM" id="SignalP"/>
    </source>
</evidence>